<dbReference type="InterPro" id="IPR029787">
    <property type="entry name" value="Nucleotide_cyclase"/>
</dbReference>
<dbReference type="GO" id="GO:0043709">
    <property type="term" value="P:cell adhesion involved in single-species biofilm formation"/>
    <property type="evidence" value="ECO:0007669"/>
    <property type="project" value="TreeGrafter"/>
</dbReference>
<dbReference type="NCBIfam" id="TIGR00254">
    <property type="entry name" value="GGDEF"/>
    <property type="match status" value="1"/>
</dbReference>
<evidence type="ECO:0000259" key="5">
    <source>
        <dbReference type="PROSITE" id="PS50885"/>
    </source>
</evidence>
<evidence type="ECO:0000256" key="4">
    <source>
        <dbReference type="SAM" id="Phobius"/>
    </source>
</evidence>
<dbReference type="SMART" id="SM00267">
    <property type="entry name" value="GGDEF"/>
    <property type="match status" value="1"/>
</dbReference>
<keyword evidence="8" id="KW-1185">Reference proteome</keyword>
<dbReference type="PANTHER" id="PTHR45138:SF9">
    <property type="entry name" value="DIGUANYLATE CYCLASE DGCM-RELATED"/>
    <property type="match status" value="1"/>
</dbReference>
<keyword evidence="4" id="KW-1133">Transmembrane helix</keyword>
<evidence type="ECO:0000256" key="1">
    <source>
        <dbReference type="ARBA" id="ARBA00001946"/>
    </source>
</evidence>
<dbReference type="CDD" id="cd06225">
    <property type="entry name" value="HAMP"/>
    <property type="match status" value="1"/>
</dbReference>
<comment type="caution">
    <text evidence="7">The sequence shown here is derived from an EMBL/GenBank/DDBJ whole genome shotgun (WGS) entry which is preliminary data.</text>
</comment>
<dbReference type="FunFam" id="3.30.70.270:FF:000001">
    <property type="entry name" value="Diguanylate cyclase domain protein"/>
    <property type="match status" value="1"/>
</dbReference>
<dbReference type="InterPro" id="IPR000160">
    <property type="entry name" value="GGDEF_dom"/>
</dbReference>
<comment type="catalytic activity">
    <reaction evidence="3">
        <text>2 GTP = 3',3'-c-di-GMP + 2 diphosphate</text>
        <dbReference type="Rhea" id="RHEA:24898"/>
        <dbReference type="ChEBI" id="CHEBI:33019"/>
        <dbReference type="ChEBI" id="CHEBI:37565"/>
        <dbReference type="ChEBI" id="CHEBI:58805"/>
        <dbReference type="EC" id="2.7.7.65"/>
    </reaction>
</comment>
<dbReference type="SUPFAM" id="SSF55073">
    <property type="entry name" value="Nucleotide cyclase"/>
    <property type="match status" value="1"/>
</dbReference>
<feature type="domain" description="HAMP" evidence="5">
    <location>
        <begin position="385"/>
        <end position="441"/>
    </location>
</feature>
<evidence type="ECO:0000259" key="6">
    <source>
        <dbReference type="PROSITE" id="PS50887"/>
    </source>
</evidence>
<dbReference type="Gene3D" id="3.30.450.20">
    <property type="entry name" value="PAS domain"/>
    <property type="match status" value="2"/>
</dbReference>
<comment type="cofactor">
    <cofactor evidence="1">
        <name>Mg(2+)</name>
        <dbReference type="ChEBI" id="CHEBI:18420"/>
    </cofactor>
</comment>
<dbReference type="GO" id="GO:0052621">
    <property type="term" value="F:diguanylate cyclase activity"/>
    <property type="evidence" value="ECO:0007669"/>
    <property type="project" value="UniProtKB-EC"/>
</dbReference>
<dbReference type="PANTHER" id="PTHR45138">
    <property type="entry name" value="REGULATORY COMPONENTS OF SENSORY TRANSDUCTION SYSTEM"/>
    <property type="match status" value="1"/>
</dbReference>
<dbReference type="InterPro" id="IPR003660">
    <property type="entry name" value="HAMP_dom"/>
</dbReference>
<proteinExistence type="predicted"/>
<dbReference type="EC" id="2.7.7.65" evidence="2"/>
<dbReference type="eggNOG" id="COG3706">
    <property type="taxonomic scope" value="Bacteria"/>
</dbReference>
<dbReference type="PATRIC" id="fig|765913.3.peg.4367"/>
<dbReference type="Proteomes" id="UP000004200">
    <property type="component" value="Unassembled WGS sequence"/>
</dbReference>
<organism evidence="7 8">
    <name type="scientific">Thiorhodococcus drewsii AZ1</name>
    <dbReference type="NCBI Taxonomy" id="765913"/>
    <lineage>
        <taxon>Bacteria</taxon>
        <taxon>Pseudomonadati</taxon>
        <taxon>Pseudomonadota</taxon>
        <taxon>Gammaproteobacteria</taxon>
        <taxon>Chromatiales</taxon>
        <taxon>Chromatiaceae</taxon>
        <taxon>Thiorhodococcus</taxon>
    </lineage>
</organism>
<dbReference type="PROSITE" id="PS50887">
    <property type="entry name" value="GGDEF"/>
    <property type="match status" value="1"/>
</dbReference>
<evidence type="ECO:0000313" key="8">
    <source>
        <dbReference type="Proteomes" id="UP000004200"/>
    </source>
</evidence>
<gene>
    <name evidence="7" type="ORF">ThidrDRAFT_4292</name>
</gene>
<dbReference type="CDD" id="cd01949">
    <property type="entry name" value="GGDEF"/>
    <property type="match status" value="1"/>
</dbReference>
<evidence type="ECO:0000256" key="3">
    <source>
        <dbReference type="ARBA" id="ARBA00034247"/>
    </source>
</evidence>
<evidence type="ECO:0000313" key="7">
    <source>
        <dbReference type="EMBL" id="EGV27913.1"/>
    </source>
</evidence>
<dbReference type="PROSITE" id="PS50885">
    <property type="entry name" value="HAMP"/>
    <property type="match status" value="1"/>
</dbReference>
<feature type="transmembrane region" description="Helical" evidence="4">
    <location>
        <begin position="12"/>
        <end position="33"/>
    </location>
</feature>
<dbReference type="Pfam" id="PF00672">
    <property type="entry name" value="HAMP"/>
    <property type="match status" value="1"/>
</dbReference>
<feature type="domain" description="GGDEF" evidence="6">
    <location>
        <begin position="495"/>
        <end position="630"/>
    </location>
</feature>
<evidence type="ECO:0000256" key="2">
    <source>
        <dbReference type="ARBA" id="ARBA00012528"/>
    </source>
</evidence>
<dbReference type="STRING" id="765913.ThidrDRAFT_4292"/>
<dbReference type="SMART" id="SM00304">
    <property type="entry name" value="HAMP"/>
    <property type="match status" value="1"/>
</dbReference>
<dbReference type="GO" id="GO:0005886">
    <property type="term" value="C:plasma membrane"/>
    <property type="evidence" value="ECO:0007669"/>
    <property type="project" value="TreeGrafter"/>
</dbReference>
<dbReference type="RefSeq" id="WP_007043005.1">
    <property type="nucleotide sequence ID" value="NZ_AFWT01000053.1"/>
</dbReference>
<dbReference type="GO" id="GO:0007165">
    <property type="term" value="P:signal transduction"/>
    <property type="evidence" value="ECO:0007669"/>
    <property type="project" value="InterPro"/>
</dbReference>
<name>G2E7M9_9GAMM</name>
<dbReference type="AlphaFoldDB" id="G2E7M9"/>
<keyword evidence="4" id="KW-0472">Membrane</keyword>
<feature type="transmembrane region" description="Helical" evidence="4">
    <location>
        <begin position="357"/>
        <end position="379"/>
    </location>
</feature>
<dbReference type="Gene3D" id="3.30.70.270">
    <property type="match status" value="1"/>
</dbReference>
<dbReference type="GO" id="GO:1902201">
    <property type="term" value="P:negative regulation of bacterial-type flagellum-dependent cell motility"/>
    <property type="evidence" value="ECO:0007669"/>
    <property type="project" value="TreeGrafter"/>
</dbReference>
<protein>
    <recommendedName>
        <fullName evidence="2">diguanylate cyclase</fullName>
        <ecNumber evidence="2">2.7.7.65</ecNumber>
    </recommendedName>
</protein>
<dbReference type="Pfam" id="PF00990">
    <property type="entry name" value="GGDEF"/>
    <property type="match status" value="1"/>
</dbReference>
<sequence>MNRRHSLTARTLRLAAIRIGLVSICAGVASYLVNLSSIEASVRGQLLLSTEQTIQRESLPFRAIRDFERNFLDDFDARYADPGQRAALAADFDRLFVRHPDGSYTQRPGIFEGQPLPDGRRFPGMSATYAPETPPTEDIKTRFTLSFVLSYKYGSVTRGRLFNIYGPLPEKGFPVHQSADIAKGFTYGGPDALRLETYEFYARGFAANAREPFMTRMYFDSSNQAWMTTFATPDTPDAAGRHRILACVDVLLDDLMRRLARPAIEGAYSTLFLADDEGTLMFHPKHMETIEESDGQASIRSLGLEGETRLLSAGAALAPGQVVLVDTPGAIVAVGRIPETPAILTIHYPRALMRPAILQNLAVVVAVGLLTLLVEIVILRNILRFQVARPLEQLIRATRLLGSGTERKVEEKDLPTGSRDEIGDLARAFAGMAEQVQSARAELESKVLERTLELEAANRKLAAMSTTDSLTDIANRRRFDAALEEEWRRAMRSGSSLTLSMIDVDWFKKYNDRYGHQSGDACLRQIARVLESTARRAGDLVARYGGEEFTLITCGTTPSCSPGLPHAIRAAVEQLQLPHADSPFHLVTVSIGVACRVPMADQTPDSLLQEADAALYRAKAEGRNRVVVLC</sequence>
<accession>G2E7M9</accession>
<dbReference type="InterPro" id="IPR043128">
    <property type="entry name" value="Rev_trsase/Diguanyl_cyclase"/>
</dbReference>
<keyword evidence="4" id="KW-0812">Transmembrane</keyword>
<dbReference type="SUPFAM" id="SSF158472">
    <property type="entry name" value="HAMP domain-like"/>
    <property type="match status" value="1"/>
</dbReference>
<reference evidence="7 8" key="1">
    <citation type="submission" date="2011-06" db="EMBL/GenBank/DDBJ databases">
        <title>The draft genome of Thiorhodococcus drewsii AZ1.</title>
        <authorList>
            <consortium name="US DOE Joint Genome Institute (JGI-PGF)"/>
            <person name="Lucas S."/>
            <person name="Han J."/>
            <person name="Lapidus A."/>
            <person name="Cheng J.-F."/>
            <person name="Goodwin L."/>
            <person name="Pitluck S."/>
            <person name="Peters L."/>
            <person name="Land M.L."/>
            <person name="Hauser L."/>
            <person name="Vogl K."/>
            <person name="Liu Z."/>
            <person name="Imhoff J."/>
            <person name="Thiel V."/>
            <person name="Frigaard N.-U."/>
            <person name="Bryant D.A."/>
            <person name="Woyke T.J."/>
        </authorList>
    </citation>
    <scope>NUCLEOTIDE SEQUENCE [LARGE SCALE GENOMIC DNA]</scope>
    <source>
        <strain evidence="7 8">AZ1</strain>
    </source>
</reference>
<dbReference type="Gene3D" id="6.10.340.10">
    <property type="match status" value="1"/>
</dbReference>
<dbReference type="EMBL" id="AFWT01000053">
    <property type="protein sequence ID" value="EGV27913.1"/>
    <property type="molecule type" value="Genomic_DNA"/>
</dbReference>
<dbReference type="InterPro" id="IPR050469">
    <property type="entry name" value="Diguanylate_Cyclase"/>
</dbReference>